<name>A0A0E9URU7_ANGAN</name>
<reference evidence="1" key="1">
    <citation type="submission" date="2014-11" db="EMBL/GenBank/DDBJ databases">
        <authorList>
            <person name="Amaro Gonzalez C."/>
        </authorList>
    </citation>
    <scope>NUCLEOTIDE SEQUENCE</scope>
</reference>
<organism evidence="1">
    <name type="scientific">Anguilla anguilla</name>
    <name type="common">European freshwater eel</name>
    <name type="synonym">Muraena anguilla</name>
    <dbReference type="NCBI Taxonomy" id="7936"/>
    <lineage>
        <taxon>Eukaryota</taxon>
        <taxon>Metazoa</taxon>
        <taxon>Chordata</taxon>
        <taxon>Craniata</taxon>
        <taxon>Vertebrata</taxon>
        <taxon>Euteleostomi</taxon>
        <taxon>Actinopterygii</taxon>
        <taxon>Neopterygii</taxon>
        <taxon>Teleostei</taxon>
        <taxon>Anguilliformes</taxon>
        <taxon>Anguillidae</taxon>
        <taxon>Anguilla</taxon>
    </lineage>
</organism>
<dbReference type="AlphaFoldDB" id="A0A0E9URU7"/>
<proteinExistence type="predicted"/>
<accession>A0A0E9URU7</accession>
<sequence length="37" mass="4332">MLPFLKVFRQEFQPVGMVWLQRCTVTGDISTRAEHPL</sequence>
<dbReference type="EMBL" id="GBXM01040111">
    <property type="protein sequence ID" value="JAH68466.1"/>
    <property type="molecule type" value="Transcribed_RNA"/>
</dbReference>
<reference evidence="1" key="2">
    <citation type="journal article" date="2015" name="Fish Shellfish Immunol.">
        <title>Early steps in the European eel (Anguilla anguilla)-Vibrio vulnificus interaction in the gills: Role of the RtxA13 toxin.</title>
        <authorList>
            <person name="Callol A."/>
            <person name="Pajuelo D."/>
            <person name="Ebbesson L."/>
            <person name="Teles M."/>
            <person name="MacKenzie S."/>
            <person name="Amaro C."/>
        </authorList>
    </citation>
    <scope>NUCLEOTIDE SEQUENCE</scope>
</reference>
<evidence type="ECO:0000313" key="1">
    <source>
        <dbReference type="EMBL" id="JAH68466.1"/>
    </source>
</evidence>
<protein>
    <submittedName>
        <fullName evidence="1">Uncharacterized protein</fullName>
    </submittedName>
</protein>